<accession>A0A0K1JEE1</accession>
<dbReference type="OrthoDB" id="5197650at2"/>
<reference evidence="2 3" key="1">
    <citation type="submission" date="2015-03" db="EMBL/GenBank/DDBJ databases">
        <title>Luteipulveratus halotolerans sp. nov., a novel actinobacterium (Dermacoccaceae) from Sarawak, Malaysia.</title>
        <authorList>
            <person name="Juboi H."/>
            <person name="Basik A."/>
            <person name="Shamsul S.S."/>
            <person name="Arnold P."/>
            <person name="Schmitt E.K."/>
            <person name="Sanglier J.-J."/>
            <person name="Yeo T."/>
        </authorList>
    </citation>
    <scope>NUCLEOTIDE SEQUENCE [LARGE SCALE GENOMIC DNA]</scope>
    <source>
        <strain evidence="2 3">MN07-A0370</strain>
    </source>
</reference>
<gene>
    <name evidence="2" type="ORF">VV02_03080</name>
</gene>
<protein>
    <recommendedName>
        <fullName evidence="1">Hemerythrin-like domain-containing protein</fullName>
    </recommendedName>
</protein>
<dbReference type="Proteomes" id="UP000066480">
    <property type="component" value="Chromosome"/>
</dbReference>
<keyword evidence="3" id="KW-1185">Reference proteome</keyword>
<sequence>MTTETPEQARQRRAPLRGRVDFTMMYVAHDAFNRDLDRLTRAAERGDGFTSEAEATWRMFSKQLHTHHTAEDTALWPPLRDAVAETDLTVLDAMEDEHAQIDPRLEAVDAAFADRDSASLGRELRALATGLALHMRHEEEAALPLLERTLGAAGWAAFAARVRDENGGIRGGAQYLPWVLDGASDEMTRAVLAILPAPARVIYRRRWAPRYRKSGLLT</sequence>
<dbReference type="KEGG" id="lmoi:VV02_03080"/>
<dbReference type="CDD" id="cd12108">
    <property type="entry name" value="Hr-like"/>
    <property type="match status" value="1"/>
</dbReference>
<dbReference type="Pfam" id="PF01814">
    <property type="entry name" value="Hemerythrin"/>
    <property type="match status" value="1"/>
</dbReference>
<evidence type="ECO:0000313" key="3">
    <source>
        <dbReference type="Proteomes" id="UP000066480"/>
    </source>
</evidence>
<dbReference type="EMBL" id="CP011112">
    <property type="protein sequence ID" value="AKU15082.1"/>
    <property type="molecule type" value="Genomic_DNA"/>
</dbReference>
<organism evidence="2 3">
    <name type="scientific">Luteipulveratus mongoliensis</name>
    <dbReference type="NCBI Taxonomy" id="571913"/>
    <lineage>
        <taxon>Bacteria</taxon>
        <taxon>Bacillati</taxon>
        <taxon>Actinomycetota</taxon>
        <taxon>Actinomycetes</taxon>
        <taxon>Micrococcales</taxon>
        <taxon>Dermacoccaceae</taxon>
        <taxon>Luteipulveratus</taxon>
    </lineage>
</organism>
<dbReference type="STRING" id="571913.VV02_03080"/>
<dbReference type="Gene3D" id="1.20.120.520">
    <property type="entry name" value="nmb1532 protein domain like"/>
    <property type="match status" value="1"/>
</dbReference>
<evidence type="ECO:0000259" key="1">
    <source>
        <dbReference type="Pfam" id="PF01814"/>
    </source>
</evidence>
<evidence type="ECO:0000313" key="2">
    <source>
        <dbReference type="EMBL" id="AKU15082.1"/>
    </source>
</evidence>
<dbReference type="AlphaFoldDB" id="A0A0K1JEE1"/>
<dbReference type="RefSeq" id="WP_052589727.1">
    <property type="nucleotide sequence ID" value="NZ_CP011112.1"/>
</dbReference>
<proteinExistence type="predicted"/>
<dbReference type="InterPro" id="IPR012312">
    <property type="entry name" value="Hemerythrin-like"/>
</dbReference>
<feature type="domain" description="Hemerythrin-like" evidence="1">
    <location>
        <begin position="24"/>
        <end position="146"/>
    </location>
</feature>
<name>A0A0K1JEE1_9MICO</name>